<dbReference type="SUPFAM" id="SSF160631">
    <property type="entry name" value="SMI1/KNR4-like"/>
    <property type="match status" value="1"/>
</dbReference>
<dbReference type="RefSeq" id="WP_073606134.1">
    <property type="nucleotide sequence ID" value="NZ_FQXZ01000054.1"/>
</dbReference>
<accession>A0A1M6EYK0</accession>
<dbReference type="EMBL" id="FQXZ01000054">
    <property type="protein sequence ID" value="SHI90490.1"/>
    <property type="molecule type" value="Genomic_DNA"/>
</dbReference>
<dbReference type="InterPro" id="IPR037883">
    <property type="entry name" value="Knr4/Smi1-like_sf"/>
</dbReference>
<dbReference type="Proteomes" id="UP000184608">
    <property type="component" value="Unassembled WGS sequence"/>
</dbReference>
<dbReference type="OrthoDB" id="1739659at2"/>
<dbReference type="Gene3D" id="3.40.1580.10">
    <property type="entry name" value="SMI1/KNR4-like"/>
    <property type="match status" value="1"/>
</dbReference>
<keyword evidence="3" id="KW-1185">Reference proteome</keyword>
<reference evidence="2 3" key="1">
    <citation type="submission" date="2016-11" db="EMBL/GenBank/DDBJ databases">
        <authorList>
            <person name="Jaros S."/>
            <person name="Januszkiewicz K."/>
            <person name="Wedrychowicz H."/>
        </authorList>
    </citation>
    <scope>NUCLEOTIDE SEQUENCE [LARGE SCALE GENOMIC DNA]</scope>
    <source>
        <strain evidence="2 3">CECT 7868</strain>
    </source>
</reference>
<dbReference type="AlphaFoldDB" id="A0A1M6EYK0"/>
<evidence type="ECO:0000313" key="3">
    <source>
        <dbReference type="Proteomes" id="UP000184608"/>
    </source>
</evidence>
<dbReference type="STRING" id="1216006.VA7868_04548"/>
<evidence type="ECO:0000313" key="2">
    <source>
        <dbReference type="EMBL" id="SHI90490.1"/>
    </source>
</evidence>
<dbReference type="InterPro" id="IPR018958">
    <property type="entry name" value="Knr4/Smi1-like_dom"/>
</dbReference>
<sequence length="120" mass="14137">MSNKIELAIVSIEKKLSAKFPLLYRRYLKENIKDNEPYEIEIYNGDFVYFYNCFDLEERNETYEVHIYAPEYFMIGQDGDLGYFIRLKSSDDKIYSLDLGALGSIPMEEAAQDIYSLIRT</sequence>
<proteinExistence type="predicted"/>
<evidence type="ECO:0000259" key="1">
    <source>
        <dbReference type="Pfam" id="PF09346"/>
    </source>
</evidence>
<gene>
    <name evidence="2" type="ORF">VA7868_04548</name>
</gene>
<organism evidence="2 3">
    <name type="scientific">Vibrio aerogenes CECT 7868</name>
    <dbReference type="NCBI Taxonomy" id="1216006"/>
    <lineage>
        <taxon>Bacteria</taxon>
        <taxon>Pseudomonadati</taxon>
        <taxon>Pseudomonadota</taxon>
        <taxon>Gammaproteobacteria</taxon>
        <taxon>Vibrionales</taxon>
        <taxon>Vibrionaceae</taxon>
        <taxon>Vibrio</taxon>
    </lineage>
</organism>
<dbReference type="Pfam" id="PF09346">
    <property type="entry name" value="SMI1_KNR4"/>
    <property type="match status" value="1"/>
</dbReference>
<protein>
    <recommendedName>
        <fullName evidence="1">Knr4/Smi1-like domain-containing protein</fullName>
    </recommendedName>
</protein>
<name>A0A1M6EYK0_9VIBR</name>
<feature type="domain" description="Knr4/Smi1-like" evidence="1">
    <location>
        <begin position="8"/>
        <end position="97"/>
    </location>
</feature>